<accession>A0A0Q9ZZH2</accession>
<dbReference type="STRING" id="676599.ARC20_15000"/>
<proteinExistence type="predicted"/>
<keyword evidence="1" id="KW-1133">Transmembrane helix</keyword>
<feature type="transmembrane region" description="Helical" evidence="1">
    <location>
        <begin position="52"/>
        <end position="69"/>
    </location>
</feature>
<dbReference type="AlphaFoldDB" id="A0A0Q9ZZH2"/>
<dbReference type="EMBL" id="LLXU01000121">
    <property type="protein sequence ID" value="KRG38352.1"/>
    <property type="molecule type" value="Genomic_DNA"/>
</dbReference>
<reference evidence="2 3" key="1">
    <citation type="submission" date="2015-10" db="EMBL/GenBank/DDBJ databases">
        <title>Genome sequencing and analysis of members of genus Stenotrophomonas.</title>
        <authorList>
            <person name="Patil P.P."/>
            <person name="Midha S."/>
            <person name="Patil P.B."/>
        </authorList>
    </citation>
    <scope>NUCLEOTIDE SEQUENCE [LARGE SCALE GENOMIC DNA]</scope>
    <source>
        <strain evidence="2 3">JCM 16536</strain>
    </source>
</reference>
<evidence type="ECO:0000313" key="3">
    <source>
        <dbReference type="Proteomes" id="UP000051802"/>
    </source>
</evidence>
<name>A0A0Q9ZZH2_9GAMM</name>
<keyword evidence="1" id="KW-0472">Membrane</keyword>
<sequence length="192" mass="20719">MPESTEFELATLEGRPLLLGALLLVVAPWLILGGSIAAQGFAAWQAHGLHEATAPLVCTAVWAVVALASRRSRATLSDGVLRVRSTFYRCDVPVEALDLAKARLFDREERTELGTGRKRNGVGLPGFHSGHFKLKNGEKAFVAVASGRWRLWLPRRGGAGLLLEPRNARALLDALRTAQAHPTRLAATAGTR</sequence>
<feature type="transmembrane region" description="Helical" evidence="1">
    <location>
        <begin position="21"/>
        <end position="46"/>
    </location>
</feature>
<keyword evidence="1" id="KW-0812">Transmembrane</keyword>
<gene>
    <name evidence="2" type="ORF">ARC20_15000</name>
</gene>
<protein>
    <recommendedName>
        <fullName evidence="4">Bacterial Pleckstrin homology domain-containing protein</fullName>
    </recommendedName>
</protein>
<dbReference type="Proteomes" id="UP000051802">
    <property type="component" value="Unassembled WGS sequence"/>
</dbReference>
<dbReference type="RefSeq" id="WP_057648727.1">
    <property type="nucleotide sequence ID" value="NZ_LLXU01000121.1"/>
</dbReference>
<evidence type="ECO:0000256" key="1">
    <source>
        <dbReference type="SAM" id="Phobius"/>
    </source>
</evidence>
<dbReference type="OrthoDB" id="5767765at2"/>
<organism evidence="2 3">
    <name type="scientific">Stenotrophomonas panacihumi</name>
    <dbReference type="NCBI Taxonomy" id="676599"/>
    <lineage>
        <taxon>Bacteria</taxon>
        <taxon>Pseudomonadati</taxon>
        <taxon>Pseudomonadota</taxon>
        <taxon>Gammaproteobacteria</taxon>
        <taxon>Lysobacterales</taxon>
        <taxon>Lysobacteraceae</taxon>
        <taxon>Stenotrophomonas</taxon>
    </lineage>
</organism>
<evidence type="ECO:0000313" key="2">
    <source>
        <dbReference type="EMBL" id="KRG38352.1"/>
    </source>
</evidence>
<comment type="caution">
    <text evidence="2">The sequence shown here is derived from an EMBL/GenBank/DDBJ whole genome shotgun (WGS) entry which is preliminary data.</text>
</comment>
<evidence type="ECO:0008006" key="4">
    <source>
        <dbReference type="Google" id="ProtNLM"/>
    </source>
</evidence>
<keyword evidence="3" id="KW-1185">Reference proteome</keyword>